<organism evidence="1 2">
    <name type="scientific">Mucilaginibacter psychrotolerans</name>
    <dbReference type="NCBI Taxonomy" id="1524096"/>
    <lineage>
        <taxon>Bacteria</taxon>
        <taxon>Pseudomonadati</taxon>
        <taxon>Bacteroidota</taxon>
        <taxon>Sphingobacteriia</taxon>
        <taxon>Sphingobacteriales</taxon>
        <taxon>Sphingobacteriaceae</taxon>
        <taxon>Mucilaginibacter</taxon>
    </lineage>
</organism>
<reference evidence="1 2" key="1">
    <citation type="journal article" date="2017" name="Int. J. Syst. Evol. Microbiol.">
        <title>Mucilaginibacterpsychrotolerans sp. nov., isolated from peatlands.</title>
        <authorList>
            <person name="Deng Y."/>
            <person name="Shen L."/>
            <person name="Xu B."/>
            <person name="Liu Y."/>
            <person name="Gu Z."/>
            <person name="Liu H."/>
            <person name="Zhou Y."/>
        </authorList>
    </citation>
    <scope>NUCLEOTIDE SEQUENCE [LARGE SCALE GENOMIC DNA]</scope>
    <source>
        <strain evidence="1 2">NH7-4</strain>
    </source>
</reference>
<sequence length="131" mass="14514">MKKTLLLIAIFSTLASCKKEKNPQITPGLFGKWELAYVHGGWHPATAVTNSGNVYQFNSDSTYVKYLDNKVTASGKFSIKINQVQDTIKFGLITFTNPTYSDAWAQTPHTIIIGSSAADGPSYEYHKVSYK</sequence>
<accession>A0A4Y8SDB4</accession>
<dbReference type="OrthoDB" id="797442at2"/>
<evidence type="ECO:0000313" key="2">
    <source>
        <dbReference type="Proteomes" id="UP000297540"/>
    </source>
</evidence>
<dbReference type="EMBL" id="SOZE01000013">
    <property type="protein sequence ID" value="TFF36902.1"/>
    <property type="molecule type" value="Genomic_DNA"/>
</dbReference>
<proteinExistence type="predicted"/>
<dbReference type="RefSeq" id="WP_133231807.1">
    <property type="nucleotide sequence ID" value="NZ_SOZE01000013.1"/>
</dbReference>
<dbReference type="Proteomes" id="UP000297540">
    <property type="component" value="Unassembled WGS sequence"/>
</dbReference>
<name>A0A4Y8SDB4_9SPHI</name>
<keyword evidence="2" id="KW-1185">Reference proteome</keyword>
<evidence type="ECO:0008006" key="3">
    <source>
        <dbReference type="Google" id="ProtNLM"/>
    </source>
</evidence>
<dbReference type="AlphaFoldDB" id="A0A4Y8SDB4"/>
<protein>
    <recommendedName>
        <fullName evidence="3">Lipocalin-like domain-containing protein</fullName>
    </recommendedName>
</protein>
<evidence type="ECO:0000313" key="1">
    <source>
        <dbReference type="EMBL" id="TFF36902.1"/>
    </source>
</evidence>
<comment type="caution">
    <text evidence="1">The sequence shown here is derived from an EMBL/GenBank/DDBJ whole genome shotgun (WGS) entry which is preliminary data.</text>
</comment>
<dbReference type="PROSITE" id="PS51257">
    <property type="entry name" value="PROKAR_LIPOPROTEIN"/>
    <property type="match status" value="1"/>
</dbReference>
<gene>
    <name evidence="1" type="ORF">E2R66_14170</name>
</gene>